<dbReference type="GO" id="GO:0003677">
    <property type="term" value="F:DNA binding"/>
    <property type="evidence" value="ECO:0007669"/>
    <property type="project" value="TreeGrafter"/>
</dbReference>
<organism evidence="10 11">
    <name type="scientific">Sphingomonas sabuli</name>
    <dbReference type="NCBI Taxonomy" id="2764186"/>
    <lineage>
        <taxon>Bacteria</taxon>
        <taxon>Pseudomonadati</taxon>
        <taxon>Pseudomonadota</taxon>
        <taxon>Alphaproteobacteria</taxon>
        <taxon>Sphingomonadales</taxon>
        <taxon>Sphingomonadaceae</taxon>
        <taxon>Sphingomonas</taxon>
    </lineage>
</organism>
<feature type="active site" evidence="6">
    <location>
        <position position="94"/>
    </location>
</feature>
<dbReference type="InterPro" id="IPR001525">
    <property type="entry name" value="C5_MeTfrase"/>
</dbReference>
<feature type="compositionally biased region" description="Basic and acidic residues" evidence="9">
    <location>
        <begin position="404"/>
        <end position="422"/>
    </location>
</feature>
<dbReference type="InterPro" id="IPR018117">
    <property type="entry name" value="C5_DNA_meth_AS"/>
</dbReference>
<evidence type="ECO:0000313" key="10">
    <source>
        <dbReference type="EMBL" id="QNM82393.1"/>
    </source>
</evidence>
<comment type="similarity">
    <text evidence="6 7">Belongs to the class I-like SAM-binding methyltransferase superfamily. C5-methyltransferase family.</text>
</comment>
<evidence type="ECO:0000256" key="9">
    <source>
        <dbReference type="SAM" id="MobiDB-lite"/>
    </source>
</evidence>
<dbReference type="PANTHER" id="PTHR10629">
    <property type="entry name" value="CYTOSINE-SPECIFIC METHYLTRANSFERASE"/>
    <property type="match status" value="1"/>
</dbReference>
<dbReference type="AlphaFoldDB" id="A0A7G9L194"/>
<dbReference type="REBASE" id="442733">
    <property type="entry name" value="M.Sspsand13ORF10290P"/>
</dbReference>
<dbReference type="KEGG" id="ssau:H8M03_10290"/>
<evidence type="ECO:0000256" key="3">
    <source>
        <dbReference type="ARBA" id="ARBA00022691"/>
    </source>
</evidence>
<sequence>MVVYPAQSRHDARGPLCLDLFAGAGGLAVGFKQAGWTVVGGNDVDSNASATFRLNFPEAVFFEGSVTELTPRLVLEKCALAEGELDCLIGGPPCQSFSYNNHQRSDSDDRARLFEHYLRIVRGLKPKTLVMENVPGILTIGGGSVVAAIRAELGSMGYQTTLDVLSAEEFGTPQVRRRVFIVATRAGEPASMLPRPTHRPANPRKRKTHDLKGLKKTVTVLDAIGDLPPLQSGGGSQVADRAGISAFTGFQRQARRGCRKLYNHVCHGLTSVNLNRVIHVPEGGNWRDIPRDLLPAGMQRAKLTDHTKRYGRLARRGFASTLLTKCDPHWGAYLHPTQNRTISVREAARLQGFPDKFRFAGESLGAQYEQVGNAVPVPLAASVGRAVIEHLAACPQSSEVGQDAGKDCCRGEPSANERRRAA</sequence>
<proteinExistence type="inferred from homology"/>
<gene>
    <name evidence="10" type="ORF">H8M03_10290</name>
</gene>
<evidence type="ECO:0000256" key="2">
    <source>
        <dbReference type="ARBA" id="ARBA00022679"/>
    </source>
</evidence>
<evidence type="ECO:0000256" key="1">
    <source>
        <dbReference type="ARBA" id="ARBA00022603"/>
    </source>
</evidence>
<evidence type="ECO:0000256" key="8">
    <source>
        <dbReference type="RuleBase" id="RU000417"/>
    </source>
</evidence>
<evidence type="ECO:0000256" key="5">
    <source>
        <dbReference type="ARBA" id="ARBA00047422"/>
    </source>
</evidence>
<dbReference type="NCBIfam" id="TIGR00675">
    <property type="entry name" value="dcm"/>
    <property type="match status" value="1"/>
</dbReference>
<evidence type="ECO:0000256" key="6">
    <source>
        <dbReference type="PROSITE-ProRule" id="PRU01016"/>
    </source>
</evidence>
<dbReference type="GO" id="GO:0009307">
    <property type="term" value="P:DNA restriction-modification system"/>
    <property type="evidence" value="ECO:0007669"/>
    <property type="project" value="UniProtKB-KW"/>
</dbReference>
<keyword evidence="2 6" id="KW-0808">Transferase</keyword>
<dbReference type="PRINTS" id="PR00105">
    <property type="entry name" value="C5METTRFRASE"/>
</dbReference>
<keyword evidence="11" id="KW-1185">Reference proteome</keyword>
<dbReference type="InterPro" id="IPR029063">
    <property type="entry name" value="SAM-dependent_MTases_sf"/>
</dbReference>
<dbReference type="PROSITE" id="PS51679">
    <property type="entry name" value="SAM_MT_C5"/>
    <property type="match status" value="1"/>
</dbReference>
<evidence type="ECO:0000256" key="7">
    <source>
        <dbReference type="RuleBase" id="RU000416"/>
    </source>
</evidence>
<name>A0A7G9L194_9SPHN</name>
<comment type="catalytic activity">
    <reaction evidence="5 8">
        <text>a 2'-deoxycytidine in DNA + S-adenosyl-L-methionine = a 5-methyl-2'-deoxycytidine in DNA + S-adenosyl-L-homocysteine + H(+)</text>
        <dbReference type="Rhea" id="RHEA:13681"/>
        <dbReference type="Rhea" id="RHEA-COMP:11369"/>
        <dbReference type="Rhea" id="RHEA-COMP:11370"/>
        <dbReference type="ChEBI" id="CHEBI:15378"/>
        <dbReference type="ChEBI" id="CHEBI:57856"/>
        <dbReference type="ChEBI" id="CHEBI:59789"/>
        <dbReference type="ChEBI" id="CHEBI:85452"/>
        <dbReference type="ChEBI" id="CHEBI:85454"/>
        <dbReference type="EC" id="2.1.1.37"/>
    </reaction>
</comment>
<evidence type="ECO:0000256" key="4">
    <source>
        <dbReference type="ARBA" id="ARBA00022747"/>
    </source>
</evidence>
<dbReference type="Proteomes" id="UP000515861">
    <property type="component" value="Chromosome"/>
</dbReference>
<dbReference type="GO" id="GO:0032259">
    <property type="term" value="P:methylation"/>
    <property type="evidence" value="ECO:0007669"/>
    <property type="project" value="UniProtKB-KW"/>
</dbReference>
<dbReference type="InterPro" id="IPR050390">
    <property type="entry name" value="C5-Methyltransferase"/>
</dbReference>
<dbReference type="GO" id="GO:0003886">
    <property type="term" value="F:DNA (cytosine-5-)-methyltransferase activity"/>
    <property type="evidence" value="ECO:0007669"/>
    <property type="project" value="UniProtKB-EC"/>
</dbReference>
<dbReference type="EMBL" id="CP060697">
    <property type="protein sequence ID" value="QNM82393.1"/>
    <property type="molecule type" value="Genomic_DNA"/>
</dbReference>
<protein>
    <recommendedName>
        <fullName evidence="8">Cytosine-specific methyltransferase</fullName>
        <ecNumber evidence="8">2.1.1.37</ecNumber>
    </recommendedName>
</protein>
<reference evidence="10 11" key="1">
    <citation type="submission" date="2020-08" db="EMBL/GenBank/DDBJ databases">
        <title>Sphingomonas sp. sand1-3 16S ribosomal RNA gene Genome sequencing and assembly.</title>
        <authorList>
            <person name="Kang M."/>
        </authorList>
    </citation>
    <scope>NUCLEOTIDE SEQUENCE [LARGE SCALE GENOMIC DNA]</scope>
    <source>
        <strain evidence="11">sand1-3</strain>
    </source>
</reference>
<evidence type="ECO:0000313" key="11">
    <source>
        <dbReference type="Proteomes" id="UP000515861"/>
    </source>
</evidence>
<dbReference type="RefSeq" id="WP_187479348.1">
    <property type="nucleotide sequence ID" value="NZ_CP060697.1"/>
</dbReference>
<keyword evidence="1 6" id="KW-0489">Methyltransferase</keyword>
<keyword evidence="3 6" id="KW-0949">S-adenosyl-L-methionine</keyword>
<dbReference type="SUPFAM" id="SSF53335">
    <property type="entry name" value="S-adenosyl-L-methionine-dependent methyltransferases"/>
    <property type="match status" value="1"/>
</dbReference>
<dbReference type="PANTHER" id="PTHR10629:SF52">
    <property type="entry name" value="DNA (CYTOSINE-5)-METHYLTRANSFERASE 1"/>
    <property type="match status" value="1"/>
</dbReference>
<feature type="region of interest" description="Disordered" evidence="9">
    <location>
        <begin position="399"/>
        <end position="422"/>
    </location>
</feature>
<accession>A0A7G9L194</accession>
<dbReference type="GO" id="GO:0044027">
    <property type="term" value="P:negative regulation of gene expression via chromosomal CpG island methylation"/>
    <property type="evidence" value="ECO:0007669"/>
    <property type="project" value="TreeGrafter"/>
</dbReference>
<keyword evidence="4" id="KW-0680">Restriction system</keyword>
<dbReference type="EC" id="2.1.1.37" evidence="8"/>
<dbReference type="PROSITE" id="PS00094">
    <property type="entry name" value="C5_MTASE_1"/>
    <property type="match status" value="1"/>
</dbReference>
<dbReference type="Gene3D" id="3.40.50.150">
    <property type="entry name" value="Vaccinia Virus protein VP39"/>
    <property type="match status" value="1"/>
</dbReference>
<dbReference type="Pfam" id="PF00145">
    <property type="entry name" value="DNA_methylase"/>
    <property type="match status" value="1"/>
</dbReference>
<dbReference type="Gene3D" id="3.90.120.10">
    <property type="entry name" value="DNA Methylase, subunit A, domain 2"/>
    <property type="match status" value="2"/>
</dbReference>